<dbReference type="Pfam" id="PF08668">
    <property type="entry name" value="HDOD"/>
    <property type="match status" value="1"/>
</dbReference>
<dbReference type="PROSITE" id="PS51833">
    <property type="entry name" value="HDOD"/>
    <property type="match status" value="1"/>
</dbReference>
<proteinExistence type="predicted"/>
<dbReference type="InterPro" id="IPR014408">
    <property type="entry name" value="dGMP_Pdiesterase_EAL/HD-GYP"/>
</dbReference>
<feature type="domain" description="EAL" evidence="1">
    <location>
        <begin position="1"/>
        <end position="207"/>
    </location>
</feature>
<dbReference type="SUPFAM" id="SSF109604">
    <property type="entry name" value="HD-domain/PDEase-like"/>
    <property type="match status" value="1"/>
</dbReference>
<evidence type="ECO:0000259" key="1">
    <source>
        <dbReference type="PROSITE" id="PS50883"/>
    </source>
</evidence>
<dbReference type="Proteomes" id="UP000295135">
    <property type="component" value="Unassembled WGS sequence"/>
</dbReference>
<dbReference type="PIRSF" id="PIRSF003180">
    <property type="entry name" value="DiGMPpdiest_YuxH"/>
    <property type="match status" value="1"/>
</dbReference>
<dbReference type="CDD" id="cd01948">
    <property type="entry name" value="EAL"/>
    <property type="match status" value="1"/>
</dbReference>
<dbReference type="OrthoDB" id="9804751at2"/>
<evidence type="ECO:0000259" key="2">
    <source>
        <dbReference type="PROSITE" id="PS51833"/>
    </source>
</evidence>
<dbReference type="InterPro" id="IPR013976">
    <property type="entry name" value="HDOD"/>
</dbReference>
<dbReference type="InterPro" id="IPR052340">
    <property type="entry name" value="RNase_Y/CdgJ"/>
</dbReference>
<accession>A0A4R3K014</accession>
<dbReference type="Pfam" id="PF00563">
    <property type="entry name" value="EAL"/>
    <property type="match status" value="1"/>
</dbReference>
<dbReference type="PANTHER" id="PTHR33525:SF4">
    <property type="entry name" value="CYCLIC DI-GMP PHOSPHODIESTERASE CDGJ"/>
    <property type="match status" value="1"/>
</dbReference>
<reference evidence="3 4" key="1">
    <citation type="submission" date="2019-03" db="EMBL/GenBank/DDBJ databases">
        <title>Genomic Encyclopedia of Type Strains, Phase IV (KMG-IV): sequencing the most valuable type-strain genomes for metagenomic binning, comparative biology and taxonomic classification.</title>
        <authorList>
            <person name="Goeker M."/>
        </authorList>
    </citation>
    <scope>NUCLEOTIDE SEQUENCE [LARGE SCALE GENOMIC DNA]</scope>
    <source>
        <strain evidence="3 4">DSM 103923</strain>
    </source>
</reference>
<dbReference type="AlphaFoldDB" id="A0A4R3K014"/>
<feature type="domain" description="HDOD" evidence="2">
    <location>
        <begin position="201"/>
        <end position="387"/>
    </location>
</feature>
<comment type="caution">
    <text evidence="3">The sequence shown here is derived from an EMBL/GenBank/DDBJ whole genome shotgun (WGS) entry which is preliminary data.</text>
</comment>
<dbReference type="Gene3D" id="3.20.20.450">
    <property type="entry name" value="EAL domain"/>
    <property type="match status" value="1"/>
</dbReference>
<sequence>MTTVSYLARQPIVDKGHRLVAYELLFRQTESCRSANVQNPLQAGVEVINNTLCLGTDWLLQGSQAFINLDEATLMSDFVTLLPPQHVVFEILETVKISPVLVARIQELRQQGYRFALDDFVCLPEYQPLMPLVDYIKLDVLEQPPDKTVEIIHHIRSFYKGKLLAEKVETREMFELCKAEGIEYFQGYYFARPENIANKTIKPTQLSVLELMNKVRICEDIKQIEESLRRDTVLTIRLLRFVNSASFSLAQQVHSVRQALAIIGMQSLYRWLSLLLVTASEEPTMPLLARTAACRGRICELLAKRRHDMQTQDELFITGMFSLLDALLDAPMQTILERTPVPEPVSEALLKRTGPYAPYLSLIECCENQNFAGIETSANALGLDPAEVNAVQLQALAWADGLALA</sequence>
<dbReference type="EMBL" id="SLZY01000003">
    <property type="protein sequence ID" value="TCS72896.1"/>
    <property type="molecule type" value="Genomic_DNA"/>
</dbReference>
<evidence type="ECO:0000313" key="4">
    <source>
        <dbReference type="Proteomes" id="UP000295135"/>
    </source>
</evidence>
<dbReference type="Gene3D" id="1.10.3210.10">
    <property type="entry name" value="Hypothetical protein af1432"/>
    <property type="match status" value="1"/>
</dbReference>
<name>A0A4R3K014_9PROT</name>
<dbReference type="InterPro" id="IPR035919">
    <property type="entry name" value="EAL_sf"/>
</dbReference>
<gene>
    <name evidence="3" type="ORF">EDC61_10317</name>
</gene>
<dbReference type="SUPFAM" id="SSF141868">
    <property type="entry name" value="EAL domain-like"/>
    <property type="match status" value="1"/>
</dbReference>
<evidence type="ECO:0000313" key="3">
    <source>
        <dbReference type="EMBL" id="TCS72896.1"/>
    </source>
</evidence>
<dbReference type="SMART" id="SM00052">
    <property type="entry name" value="EAL"/>
    <property type="match status" value="1"/>
</dbReference>
<dbReference type="PROSITE" id="PS50883">
    <property type="entry name" value="EAL"/>
    <property type="match status" value="1"/>
</dbReference>
<keyword evidence="4" id="KW-1185">Reference proteome</keyword>
<organism evidence="3 4">
    <name type="scientific">Sulfuritortus calidifontis</name>
    <dbReference type="NCBI Taxonomy" id="1914471"/>
    <lineage>
        <taxon>Bacteria</taxon>
        <taxon>Pseudomonadati</taxon>
        <taxon>Pseudomonadota</taxon>
        <taxon>Betaproteobacteria</taxon>
        <taxon>Nitrosomonadales</taxon>
        <taxon>Thiobacillaceae</taxon>
        <taxon>Sulfuritortus</taxon>
    </lineage>
</organism>
<dbReference type="PANTHER" id="PTHR33525">
    <property type="match status" value="1"/>
</dbReference>
<dbReference type="InterPro" id="IPR001633">
    <property type="entry name" value="EAL_dom"/>
</dbReference>
<protein>
    <submittedName>
        <fullName evidence="3">EAL and modified HD-GYP domain-containing signal transduction protein</fullName>
    </submittedName>
</protein>